<keyword evidence="2" id="KW-0805">Transcription regulation</keyword>
<dbReference type="PRINTS" id="PR00039">
    <property type="entry name" value="HTHLYSR"/>
</dbReference>
<evidence type="ECO:0000313" key="7">
    <source>
        <dbReference type="Proteomes" id="UP000216225"/>
    </source>
</evidence>
<dbReference type="GO" id="GO:0000976">
    <property type="term" value="F:transcription cis-regulatory region binding"/>
    <property type="evidence" value="ECO:0007669"/>
    <property type="project" value="TreeGrafter"/>
</dbReference>
<sequence length="289" mass="31672">MVYPKFDERDLRSLRVFCSVAHARGFTAAEQRIHLSKASISRHIRELEEKLGVRLCERGPGGFELTPAGIAALESGTRALEALDRVMPEIDSVHGVLSGPLYIGVTEHLLASGGSGIPAALEILRSRAPGVRPELMVLSYWQLKRALREGRVEIAIHGRYGNDRSLEYLALFDEEHRLYARPDFSPGPGAPVRLVMRTHPFVDALLESPPYVPGPVANGLESVAFHVAAGGCVGLLPEHYASLVSARFPLAVWDEAVRFKTTICAVTMRSRACSKAVTLLRDILKSQCE</sequence>
<dbReference type="InterPro" id="IPR036388">
    <property type="entry name" value="WH-like_DNA-bd_sf"/>
</dbReference>
<dbReference type="PANTHER" id="PTHR30126:SF98">
    <property type="entry name" value="HTH-TYPE TRANSCRIPTIONAL ACTIVATOR BAUR"/>
    <property type="match status" value="1"/>
</dbReference>
<dbReference type="PANTHER" id="PTHR30126">
    <property type="entry name" value="HTH-TYPE TRANSCRIPTIONAL REGULATOR"/>
    <property type="match status" value="1"/>
</dbReference>
<feature type="domain" description="HTH lysR-type" evidence="5">
    <location>
        <begin position="9"/>
        <end position="66"/>
    </location>
</feature>
<dbReference type="PROSITE" id="PS50931">
    <property type="entry name" value="HTH_LYSR"/>
    <property type="match status" value="1"/>
</dbReference>
<dbReference type="GO" id="GO:0003700">
    <property type="term" value="F:DNA-binding transcription factor activity"/>
    <property type="evidence" value="ECO:0007669"/>
    <property type="project" value="InterPro"/>
</dbReference>
<dbReference type="CDD" id="cd05466">
    <property type="entry name" value="PBP2_LTTR_substrate"/>
    <property type="match status" value="1"/>
</dbReference>
<dbReference type="InterPro" id="IPR005119">
    <property type="entry name" value="LysR_subst-bd"/>
</dbReference>
<dbReference type="Pfam" id="PF03466">
    <property type="entry name" value="LysR_substrate"/>
    <property type="match status" value="1"/>
</dbReference>
<dbReference type="InterPro" id="IPR036390">
    <property type="entry name" value="WH_DNA-bd_sf"/>
</dbReference>
<dbReference type="Proteomes" id="UP000216225">
    <property type="component" value="Unassembled WGS sequence"/>
</dbReference>
<evidence type="ECO:0000256" key="4">
    <source>
        <dbReference type="ARBA" id="ARBA00023163"/>
    </source>
</evidence>
<evidence type="ECO:0000313" key="6">
    <source>
        <dbReference type="EMBL" id="RKJ99279.1"/>
    </source>
</evidence>
<dbReference type="Pfam" id="PF00126">
    <property type="entry name" value="HTH_1"/>
    <property type="match status" value="1"/>
</dbReference>
<dbReference type="Gene3D" id="1.10.10.10">
    <property type="entry name" value="Winged helix-like DNA-binding domain superfamily/Winged helix DNA-binding domain"/>
    <property type="match status" value="1"/>
</dbReference>
<accession>A0A3R7EGQ6</accession>
<evidence type="ECO:0000259" key="5">
    <source>
        <dbReference type="PROSITE" id="PS50931"/>
    </source>
</evidence>
<name>A0A3R7EGQ6_9BURK</name>
<proteinExistence type="inferred from homology"/>
<dbReference type="Gene3D" id="3.40.190.10">
    <property type="entry name" value="Periplasmic binding protein-like II"/>
    <property type="match status" value="1"/>
</dbReference>
<dbReference type="EMBL" id="NKDB02000001">
    <property type="protein sequence ID" value="RKJ99279.1"/>
    <property type="molecule type" value="Genomic_DNA"/>
</dbReference>
<evidence type="ECO:0000256" key="1">
    <source>
        <dbReference type="ARBA" id="ARBA00009437"/>
    </source>
</evidence>
<protein>
    <submittedName>
        <fullName evidence="6">LysR family transcriptional regulator</fullName>
    </submittedName>
</protein>
<comment type="similarity">
    <text evidence="1">Belongs to the LysR transcriptional regulatory family.</text>
</comment>
<dbReference type="AlphaFoldDB" id="A0A3R7EGQ6"/>
<reference evidence="6 7" key="1">
    <citation type="submission" date="2018-09" db="EMBL/GenBank/DDBJ databases">
        <title>Genome comparison of Alicycliphilus sp. BQ1, a polyurethanolytic bacterium, with its closest phylogenetic relatives Alicycliphilus denitrificans BC and K601, unable to attack polyurethane.</title>
        <authorList>
            <person name="Loza-Tavera H."/>
            <person name="Lozano L."/>
            <person name="Cevallos M."/>
            <person name="Maya-Lucas O."/>
            <person name="Garcia-Mena J."/>
            <person name="Hernandez J."/>
        </authorList>
    </citation>
    <scope>NUCLEOTIDE SEQUENCE [LARGE SCALE GENOMIC DNA]</scope>
    <source>
        <strain evidence="6 7">BQ1</strain>
    </source>
</reference>
<dbReference type="SUPFAM" id="SSF53850">
    <property type="entry name" value="Periplasmic binding protein-like II"/>
    <property type="match status" value="1"/>
</dbReference>
<keyword evidence="3" id="KW-0238">DNA-binding</keyword>
<evidence type="ECO:0000256" key="3">
    <source>
        <dbReference type="ARBA" id="ARBA00023125"/>
    </source>
</evidence>
<keyword evidence="4" id="KW-0804">Transcription</keyword>
<gene>
    <name evidence="6" type="ORF">CE154_005930</name>
</gene>
<comment type="caution">
    <text evidence="6">The sequence shown here is derived from an EMBL/GenBank/DDBJ whole genome shotgun (WGS) entry which is preliminary data.</text>
</comment>
<organism evidence="6 7">
    <name type="scientific">Alicycliphilus denitrificans</name>
    <dbReference type="NCBI Taxonomy" id="179636"/>
    <lineage>
        <taxon>Bacteria</taxon>
        <taxon>Pseudomonadati</taxon>
        <taxon>Pseudomonadota</taxon>
        <taxon>Betaproteobacteria</taxon>
        <taxon>Burkholderiales</taxon>
        <taxon>Comamonadaceae</taxon>
        <taxon>Alicycliphilus</taxon>
    </lineage>
</organism>
<evidence type="ECO:0000256" key="2">
    <source>
        <dbReference type="ARBA" id="ARBA00023015"/>
    </source>
</evidence>
<dbReference type="InterPro" id="IPR000847">
    <property type="entry name" value="LysR_HTH_N"/>
</dbReference>
<dbReference type="RefSeq" id="WP_094436015.1">
    <property type="nucleotide sequence ID" value="NZ_AP024172.1"/>
</dbReference>
<dbReference type="SUPFAM" id="SSF46785">
    <property type="entry name" value="Winged helix' DNA-binding domain"/>
    <property type="match status" value="1"/>
</dbReference>